<keyword evidence="2" id="KW-0732">Signal</keyword>
<keyword evidence="1" id="KW-0677">Repeat</keyword>
<keyword evidence="5" id="KW-1185">Reference proteome</keyword>
<comment type="caution">
    <text evidence="4">The sequence shown here is derived from an EMBL/GenBank/DDBJ whole genome shotgun (WGS) entry which is preliminary data.</text>
</comment>
<reference evidence="4 5" key="1">
    <citation type="submission" date="2021-10" db="EMBL/GenBank/DDBJ databases">
        <title>Anaerobic single-cell dispensing facilitates the cultivation of human gut bacteria.</title>
        <authorList>
            <person name="Afrizal A."/>
        </authorList>
    </citation>
    <scope>NUCLEOTIDE SEQUENCE [LARGE SCALE GENOMIC DNA]</scope>
    <source>
        <strain evidence="4 5">CLA-AA-H270</strain>
    </source>
</reference>
<dbReference type="RefSeq" id="WP_227601068.1">
    <property type="nucleotide sequence ID" value="NZ_JAJEPX010000039.1"/>
</dbReference>
<dbReference type="InterPro" id="IPR001119">
    <property type="entry name" value="SLH_dom"/>
</dbReference>
<protein>
    <submittedName>
        <fullName evidence="4">S-layer homology domain-containing protein</fullName>
    </submittedName>
</protein>
<feature type="signal peptide" evidence="2">
    <location>
        <begin position="1"/>
        <end position="21"/>
    </location>
</feature>
<feature type="domain" description="SLH" evidence="3">
    <location>
        <begin position="18"/>
        <end position="80"/>
    </location>
</feature>
<dbReference type="AlphaFoldDB" id="A0AAW4W2F0"/>
<dbReference type="GeneID" id="98659393"/>
<evidence type="ECO:0000256" key="1">
    <source>
        <dbReference type="ARBA" id="ARBA00022737"/>
    </source>
</evidence>
<dbReference type="Proteomes" id="UP001298753">
    <property type="component" value="Unassembled WGS sequence"/>
</dbReference>
<accession>A0AAW4W2F0</accession>
<dbReference type="Pfam" id="PF00395">
    <property type="entry name" value="SLH"/>
    <property type="match status" value="2"/>
</dbReference>
<evidence type="ECO:0000313" key="5">
    <source>
        <dbReference type="Proteomes" id="UP001298753"/>
    </source>
</evidence>
<gene>
    <name evidence="4" type="ORF">LKD22_10600</name>
</gene>
<evidence type="ECO:0000259" key="3">
    <source>
        <dbReference type="PROSITE" id="PS51272"/>
    </source>
</evidence>
<evidence type="ECO:0000256" key="2">
    <source>
        <dbReference type="SAM" id="SignalP"/>
    </source>
</evidence>
<proteinExistence type="predicted"/>
<feature type="chain" id="PRO_5043610574" evidence="2">
    <location>
        <begin position="22"/>
        <end position="780"/>
    </location>
</feature>
<sequence>MKKRFVSLCLAGLIMIAPASAVFTDISDSRVSQTAAVLDALGIMQGVGGGSFAPGKALTRAQFCKLAVTAMGVTDVSPYASYTIFPDVKHSHWAAPYINAAVRHPELKEKSIIRGYADGSFGPNKIVSYGEVCTMLLRMLGYKEEDVGPFWPADYIAQAQAIGLTDGVTITDARAAVKRGDAAVLLLNALNTDKKGEEGSTLLDKVASSTVKDCILLETGKTHSGLAADAALFYEDGVVDAESPRKTAGTLDSSMIGVYGTIVIGKGSSKVAVGVIPNGNKTEAYEVVNAAADRIVTTNGTLRPDRKTKLYISRDHVMNEYENAWANLQSGDTLTLYYNEYGVLQLMAVLPKTTAGATHSFVYGLATSRRIPAEYTIIKNGAKIDASKLKKYDVVTLDAANRQAIVSDTRLSGKYQTDSTTYSHPSQVEILGQKFSVSSEAAATFKDMKLNDYITLLFDADGNVAAAYPKKDVSAEMQGIVTKIGAEKATVTLTNGLTLRDIPIAKDVKTDVMGRLVTVSQSGERADLIRRTLSGKTAGNWSVAEGKLGSNAVSSKVRVYEEVLSGAPLNAINVSDIDLTSVPASQIKYTVQDNAGTVTNIVLGDVTGESWIYGIGYGKRIKGDLHIPSNWNGMSEEEQKKYEKDPDHYNYTYMVIPKYWENGKTVEDKEYRVVSLPSGLNGNPIGIPRGYSTDESIVNTSLDTLKLTLIDTVKPSAFDGSSGVRTKDGYYELAENIGVYVSEQNRFISLQTAKSNYTSFRVYANKTAENGGKIRVIVAS</sequence>
<dbReference type="EMBL" id="JAJEPX010000039">
    <property type="protein sequence ID" value="MCC2177568.1"/>
    <property type="molecule type" value="Genomic_DNA"/>
</dbReference>
<feature type="domain" description="SLH" evidence="3">
    <location>
        <begin position="81"/>
        <end position="150"/>
    </location>
</feature>
<name>A0AAW4W2F0_9FIRM</name>
<dbReference type="PROSITE" id="PS51272">
    <property type="entry name" value="SLH"/>
    <property type="match status" value="2"/>
</dbReference>
<evidence type="ECO:0000313" key="4">
    <source>
        <dbReference type="EMBL" id="MCC2177568.1"/>
    </source>
</evidence>
<organism evidence="4 5">
    <name type="scientific">Agathobaculum butyriciproducens</name>
    <dbReference type="NCBI Taxonomy" id="1628085"/>
    <lineage>
        <taxon>Bacteria</taxon>
        <taxon>Bacillati</taxon>
        <taxon>Bacillota</taxon>
        <taxon>Clostridia</taxon>
        <taxon>Eubacteriales</taxon>
        <taxon>Butyricicoccaceae</taxon>
        <taxon>Agathobaculum</taxon>
    </lineage>
</organism>